<accession>A0A141W3H8</accession>
<feature type="chain" id="PRO_5007492733" evidence="9">
    <location>
        <begin position="20"/>
        <end position="579"/>
    </location>
</feature>
<dbReference type="SUPFAM" id="SSF53850">
    <property type="entry name" value="Periplasmic binding protein-like II"/>
    <property type="match status" value="1"/>
</dbReference>
<feature type="non-terminal residue" evidence="10">
    <location>
        <position position="1"/>
    </location>
</feature>
<name>A0A141W3H8_HELEA</name>
<dbReference type="GO" id="GO:0005886">
    <property type="term" value="C:plasma membrane"/>
    <property type="evidence" value="ECO:0007669"/>
    <property type="project" value="UniProtKB-SubCell"/>
</dbReference>
<organism evidence="10">
    <name type="scientific">Heliconius erato petiverana</name>
    <dbReference type="NCBI Taxonomy" id="64531"/>
    <lineage>
        <taxon>Eukaryota</taxon>
        <taxon>Metazoa</taxon>
        <taxon>Ecdysozoa</taxon>
        <taxon>Arthropoda</taxon>
        <taxon>Hexapoda</taxon>
        <taxon>Insecta</taxon>
        <taxon>Pterygota</taxon>
        <taxon>Neoptera</taxon>
        <taxon>Endopterygota</taxon>
        <taxon>Lepidoptera</taxon>
        <taxon>Glossata</taxon>
        <taxon>Ditrysia</taxon>
        <taxon>Papilionoidea</taxon>
        <taxon>Nymphalidae</taxon>
        <taxon>Heliconiinae</taxon>
        <taxon>Heliconiini</taxon>
        <taxon>Heliconius</taxon>
    </lineage>
</organism>
<evidence type="ECO:0000256" key="6">
    <source>
        <dbReference type="ARBA" id="ARBA00023170"/>
    </source>
</evidence>
<keyword evidence="6 10" id="KW-0675">Receptor</keyword>
<dbReference type="Gene3D" id="3.40.190.10">
    <property type="entry name" value="Periplasmic binding protein-like II"/>
    <property type="match status" value="1"/>
</dbReference>
<evidence type="ECO:0000256" key="4">
    <source>
        <dbReference type="ARBA" id="ARBA00022989"/>
    </source>
</evidence>
<evidence type="ECO:0000256" key="1">
    <source>
        <dbReference type="ARBA" id="ARBA00004651"/>
    </source>
</evidence>
<keyword evidence="3 8" id="KW-0812">Transmembrane</keyword>
<keyword evidence="7" id="KW-0325">Glycoprotein</keyword>
<keyword evidence="9" id="KW-0732">Signal</keyword>
<dbReference type="AlphaFoldDB" id="A0A141W3H8"/>
<keyword evidence="5 8" id="KW-0472">Membrane</keyword>
<dbReference type="EMBL" id="KU756952">
    <property type="protein sequence ID" value="AMM70685.1"/>
    <property type="molecule type" value="Genomic_DNA"/>
</dbReference>
<comment type="subcellular location">
    <subcellularLocation>
        <location evidence="1">Cell membrane</location>
        <topology evidence="1">Multi-pass membrane protein</topology>
    </subcellularLocation>
</comment>
<keyword evidence="2" id="KW-1003">Cell membrane</keyword>
<dbReference type="InterPro" id="IPR052192">
    <property type="entry name" value="Insect_Ionotropic_Sensory_Rcpt"/>
</dbReference>
<feature type="transmembrane region" description="Helical" evidence="8">
    <location>
        <begin position="368"/>
        <end position="389"/>
    </location>
</feature>
<reference evidence="10" key="1">
    <citation type="journal article" date="2016" name="BMC Genomics">
        <title>Genome-wide analysis of ionotropic receptors provides insight into their evolution in Heliconius butterflies.</title>
        <authorList>
            <person name="van Schooten B."/>
            <person name="Jiggins C.D."/>
            <person name="Briscoe A.D."/>
            <person name="Papa R."/>
        </authorList>
    </citation>
    <scope>NUCLEOTIDE SEQUENCE</scope>
</reference>
<feature type="signal peptide" evidence="9">
    <location>
        <begin position="1"/>
        <end position="19"/>
    </location>
</feature>
<sequence>MRILVSILFIYKFINILECTFTIDKAVSVANKVFTYHYKTAVVWWTCDIGDVNNFLQQFRGTVLTVSIENHANFNDSNFHKKITYTQTIFFAMNPYEFDYFLEKINKIRIIPINVILVLNNENDTNLTMYTKIAWDKDVSDILIISNNSSNKVVVSTYKPYRDGVCGDYTPIYLNTESEQFFMRKYTNFYECPIRVTLLEYKPYVVLKFENDTVTLVAGLEGNLLMLLLNVLNFTVNIVSCREHGGFSGTINGTMGLSDLYYNRADLMVPSLIMLVNRYLYSQISYAHDSLHIVWCMPPRREIYEWAKVILPFLNILTPFIIVSFLIMNATIRIVKKYALLQDNSKNDVAFRLLGIFMGQDTTYMSRYWLVNSLFVCWIWLCMIIRISYQGNLVDGLQKAILEPRLSTLNEAVDAVDLVGGMRVYVDFYRNTSLEKKYVRFLVKDVANELKKVGEGKRNLIAADSILVEFYSFKLEVLDEPMMTTPTCIHMRPRWPAAPEISQLIARVVEAGLYTKIKENDISAWMILYGNLTETYEFKPITFKTFHSCFYGLVIMYVISSLVLVGEICWNRYKKKENY</sequence>
<protein>
    <submittedName>
        <fullName evidence="10">Ionotropic receptor 7d3</fullName>
    </submittedName>
</protein>
<evidence type="ECO:0000256" key="5">
    <source>
        <dbReference type="ARBA" id="ARBA00023136"/>
    </source>
</evidence>
<evidence type="ECO:0000256" key="9">
    <source>
        <dbReference type="SAM" id="SignalP"/>
    </source>
</evidence>
<proteinExistence type="predicted"/>
<dbReference type="PANTHER" id="PTHR42643">
    <property type="entry name" value="IONOTROPIC RECEPTOR 20A-RELATED"/>
    <property type="match status" value="1"/>
</dbReference>
<feature type="transmembrane region" description="Helical" evidence="8">
    <location>
        <begin position="550"/>
        <end position="570"/>
    </location>
</feature>
<evidence type="ECO:0000313" key="10">
    <source>
        <dbReference type="EMBL" id="AMM70685.1"/>
    </source>
</evidence>
<feature type="transmembrane region" description="Helical" evidence="8">
    <location>
        <begin position="306"/>
        <end position="328"/>
    </location>
</feature>
<evidence type="ECO:0000256" key="7">
    <source>
        <dbReference type="ARBA" id="ARBA00023180"/>
    </source>
</evidence>
<evidence type="ECO:0000256" key="2">
    <source>
        <dbReference type="ARBA" id="ARBA00022475"/>
    </source>
</evidence>
<keyword evidence="4 8" id="KW-1133">Transmembrane helix</keyword>
<evidence type="ECO:0000256" key="8">
    <source>
        <dbReference type="SAM" id="Phobius"/>
    </source>
</evidence>
<dbReference type="PANTHER" id="PTHR42643:SF30">
    <property type="entry name" value="IONOTROPIC RECEPTOR 40A-RELATED"/>
    <property type="match status" value="1"/>
</dbReference>
<evidence type="ECO:0000256" key="3">
    <source>
        <dbReference type="ARBA" id="ARBA00022692"/>
    </source>
</evidence>